<reference evidence="1 2" key="2">
    <citation type="journal article" date="2022" name="Mol. Ecol. Resour.">
        <title>The genomes of chicory, endive, great burdock and yacon provide insights into Asteraceae paleo-polyploidization history and plant inulin production.</title>
        <authorList>
            <person name="Fan W."/>
            <person name="Wang S."/>
            <person name="Wang H."/>
            <person name="Wang A."/>
            <person name="Jiang F."/>
            <person name="Liu H."/>
            <person name="Zhao H."/>
            <person name="Xu D."/>
            <person name="Zhang Y."/>
        </authorList>
    </citation>
    <scope>NUCLEOTIDE SEQUENCE [LARGE SCALE GENOMIC DNA]</scope>
    <source>
        <strain evidence="2">cv. Niubang</strain>
    </source>
</reference>
<evidence type="ECO:0000313" key="1">
    <source>
        <dbReference type="EMBL" id="KAI3697634.1"/>
    </source>
</evidence>
<evidence type="ECO:0000313" key="2">
    <source>
        <dbReference type="Proteomes" id="UP001055879"/>
    </source>
</evidence>
<proteinExistence type="predicted"/>
<name>A0ACB8ZI37_ARCLA</name>
<accession>A0ACB8ZI37</accession>
<organism evidence="1 2">
    <name type="scientific">Arctium lappa</name>
    <name type="common">Greater burdock</name>
    <name type="synonym">Lappa major</name>
    <dbReference type="NCBI Taxonomy" id="4217"/>
    <lineage>
        <taxon>Eukaryota</taxon>
        <taxon>Viridiplantae</taxon>
        <taxon>Streptophyta</taxon>
        <taxon>Embryophyta</taxon>
        <taxon>Tracheophyta</taxon>
        <taxon>Spermatophyta</taxon>
        <taxon>Magnoliopsida</taxon>
        <taxon>eudicotyledons</taxon>
        <taxon>Gunneridae</taxon>
        <taxon>Pentapetalae</taxon>
        <taxon>asterids</taxon>
        <taxon>campanulids</taxon>
        <taxon>Asterales</taxon>
        <taxon>Asteraceae</taxon>
        <taxon>Carduoideae</taxon>
        <taxon>Cardueae</taxon>
        <taxon>Arctiinae</taxon>
        <taxon>Arctium</taxon>
    </lineage>
</organism>
<sequence length="837" mass="93930">MKERLHKAHPQAKPEILQVEKIHLSENSYPPSDTSSCKAFLGDSSPNLSNKGKEPQSLETDHCSDFQNASAYDPLKETNPSDVLNSSSDKAPSDEEMEFSAFLNSEDGHVWYLDSGCSKHMTERKELLTNFTEKFCGNVRFGNDHYYPILGYRDIIKDNLTIKKVSYVEGLGHNLFSIGQFCDKNLEVTFKANRCNVRTEDGKEILAGTRRTNLYTIDLSSLKADKEVCLMSKASVEQNWLWHRRLSHLNFKTINKLVLGGHVRGMPDLKFEKDHLCAACEMGKMKKASHKPKATPSTSRSLELIHMDLCGPMRIQSINHKKYVLVMVDDFSRYTWVRFLRSKNETPDLIISLLKRVQVSLNQSVQTIRTDNGTEFKNRVLTSYLTSVGITHNFLAARTVQQNGVVEHRNRTLVEAAHTMLSQSKLPLYLWAEAVATACYTQNRTIINKWFNKTPYEIINKRIPNINYFHAFGCTCFVLNDKDDLGKFSPKADEGVFIGYSQQAKAYRVYNKRTKTVIESVNMTFDEAADMTYEHLSSELSLTDLDLLFEHFYDDYFPSTPNAISCNRNDAQALEVTQVTGPSDSGTPTSPDVSPSIVIESASPSSSDPPPISQVPIEAPTTVGPPEPNPVEGAHEISSPTISDTVIVSSPAESSSATRPTPAQELPPHMSSSLEAVQDLPPGGYVDSDTSHQTYQPLLHATNRIEPSTVSEALNDPDWEGIDYDETFAPVARIEAIHMFLAYVAHKNFIVFQMDVKSAFLNGVLKEEVYVSQPEGFVSSEKQHHVNFLDKALYGLKQAPRAWYDTLSSFLVKSGFSKGKIDTTLFIKKEKRDIILV</sequence>
<dbReference type="EMBL" id="CM042056">
    <property type="protein sequence ID" value="KAI3697634.1"/>
    <property type="molecule type" value="Genomic_DNA"/>
</dbReference>
<protein>
    <submittedName>
        <fullName evidence="1">Uncharacterized protein</fullName>
    </submittedName>
</protein>
<gene>
    <name evidence="1" type="ORF">L6452_30729</name>
</gene>
<reference evidence="2" key="1">
    <citation type="journal article" date="2022" name="Mol. Ecol. Resour.">
        <title>The genomes of chicory, endive, great burdock and yacon provide insights into Asteraceae palaeo-polyploidization history and plant inulin production.</title>
        <authorList>
            <person name="Fan W."/>
            <person name="Wang S."/>
            <person name="Wang H."/>
            <person name="Wang A."/>
            <person name="Jiang F."/>
            <person name="Liu H."/>
            <person name="Zhao H."/>
            <person name="Xu D."/>
            <person name="Zhang Y."/>
        </authorList>
    </citation>
    <scope>NUCLEOTIDE SEQUENCE [LARGE SCALE GENOMIC DNA]</scope>
    <source>
        <strain evidence="2">cv. Niubang</strain>
    </source>
</reference>
<comment type="caution">
    <text evidence="1">The sequence shown here is derived from an EMBL/GenBank/DDBJ whole genome shotgun (WGS) entry which is preliminary data.</text>
</comment>
<dbReference type="Proteomes" id="UP001055879">
    <property type="component" value="Linkage Group LG10"/>
</dbReference>
<keyword evidence="2" id="KW-1185">Reference proteome</keyword>